<sequence length="221" mass="23913">MDGTSYSRKLRLRPRTSASSSPRCGAPRRGRWVRDRTHVRQPGDRRQRGAAVGQAVELHLVGAVGHGGRADQRLQRGRLPRTAGTQDQHVGPRAGGVHHPRRLVVFERPVDNADREHQVARGPVVLLPRPAQEPVHQVVDRHRLIQRGLPQPVRLELDAAQLIDDHRADLRRPEALVFLGALLGGRSPTAGSASSGAASISVPLTATSSGVNAVVNSCGRM</sequence>
<comment type="caution">
    <text evidence="2">The sequence shown here is derived from an EMBL/GenBank/DDBJ whole genome shotgun (WGS) entry which is preliminary data.</text>
</comment>
<dbReference type="EMBL" id="PPEA01000188">
    <property type="protein sequence ID" value="PQM48471.1"/>
    <property type="molecule type" value="Genomic_DNA"/>
</dbReference>
<reference evidence="2 3" key="1">
    <citation type="journal article" date="2017" name="Int. J. Syst. Evol. Microbiol.">
        <title>Mycobacterium talmoniae sp. nov., a slowly growing mycobacterium isolated from human respiratory samples.</title>
        <authorList>
            <person name="Davidson R.M."/>
            <person name="DeGroote M.A."/>
            <person name="Marola J.L."/>
            <person name="Buss S."/>
            <person name="Jones V."/>
            <person name="McNeil M.R."/>
            <person name="Freifeld A.G."/>
            <person name="Elaine Epperson L."/>
            <person name="Hasan N.A."/>
            <person name="Jackson M."/>
            <person name="Iwen P.C."/>
            <person name="Salfinger M."/>
            <person name="Strong M."/>
        </authorList>
    </citation>
    <scope>NUCLEOTIDE SEQUENCE [LARGE SCALE GENOMIC DNA]</scope>
    <source>
        <strain evidence="2 3">ATCC BAA-2683</strain>
    </source>
</reference>
<accession>A0A2S8BPA6</accession>
<evidence type="ECO:0000313" key="3">
    <source>
        <dbReference type="Proteomes" id="UP000238296"/>
    </source>
</evidence>
<protein>
    <submittedName>
        <fullName evidence="2">Uncharacterized protein</fullName>
    </submittedName>
</protein>
<feature type="region of interest" description="Disordered" evidence="1">
    <location>
        <begin position="1"/>
        <end position="29"/>
    </location>
</feature>
<dbReference type="AlphaFoldDB" id="A0A2S8BPA6"/>
<gene>
    <name evidence="2" type="ORF">C1Y40_01313</name>
</gene>
<proteinExistence type="predicted"/>
<name>A0A2S8BPA6_9MYCO</name>
<evidence type="ECO:0000313" key="2">
    <source>
        <dbReference type="EMBL" id="PQM48471.1"/>
    </source>
</evidence>
<organism evidence="2 3">
    <name type="scientific">Mycobacterium talmoniae</name>
    <dbReference type="NCBI Taxonomy" id="1858794"/>
    <lineage>
        <taxon>Bacteria</taxon>
        <taxon>Bacillati</taxon>
        <taxon>Actinomycetota</taxon>
        <taxon>Actinomycetes</taxon>
        <taxon>Mycobacteriales</taxon>
        <taxon>Mycobacteriaceae</taxon>
        <taxon>Mycobacterium</taxon>
    </lineage>
</organism>
<dbReference type="Proteomes" id="UP000238296">
    <property type="component" value="Unassembled WGS sequence"/>
</dbReference>
<evidence type="ECO:0000256" key="1">
    <source>
        <dbReference type="SAM" id="MobiDB-lite"/>
    </source>
</evidence>
<feature type="region of interest" description="Disordered" evidence="1">
    <location>
        <begin position="67"/>
        <end position="96"/>
    </location>
</feature>